<protein>
    <submittedName>
        <fullName evidence="4">Response regulator</fullName>
    </submittedName>
</protein>
<dbReference type="Pfam" id="PF00072">
    <property type="entry name" value="Response_reg"/>
    <property type="match status" value="1"/>
</dbReference>
<dbReference type="AlphaFoldDB" id="A0A372ITB2"/>
<dbReference type="EMBL" id="QVQT01000001">
    <property type="protein sequence ID" value="RFU18156.1"/>
    <property type="molecule type" value="Genomic_DNA"/>
</dbReference>
<keyword evidence="5" id="KW-1185">Reference proteome</keyword>
<dbReference type="OrthoDB" id="119298at2"/>
<dbReference type="PANTHER" id="PTHR44591:SF3">
    <property type="entry name" value="RESPONSE REGULATORY DOMAIN-CONTAINING PROTEIN"/>
    <property type="match status" value="1"/>
</dbReference>
<dbReference type="PROSITE" id="PS50110">
    <property type="entry name" value="RESPONSE_REGULATORY"/>
    <property type="match status" value="1"/>
</dbReference>
<dbReference type="InterPro" id="IPR001789">
    <property type="entry name" value="Sig_transdc_resp-reg_receiver"/>
</dbReference>
<evidence type="ECO:0000313" key="5">
    <source>
        <dbReference type="Proteomes" id="UP000264702"/>
    </source>
</evidence>
<dbReference type="InterPro" id="IPR011006">
    <property type="entry name" value="CheY-like_superfamily"/>
</dbReference>
<dbReference type="Gene3D" id="3.40.50.2300">
    <property type="match status" value="1"/>
</dbReference>
<comment type="caution">
    <text evidence="4">The sequence shown here is derived from an EMBL/GenBank/DDBJ whole genome shotgun (WGS) entry which is preliminary data.</text>
</comment>
<dbReference type="GO" id="GO:0000160">
    <property type="term" value="P:phosphorelay signal transduction system"/>
    <property type="evidence" value="ECO:0007669"/>
    <property type="project" value="InterPro"/>
</dbReference>
<evidence type="ECO:0000313" key="4">
    <source>
        <dbReference type="EMBL" id="RFU18156.1"/>
    </source>
</evidence>
<evidence type="ECO:0000259" key="3">
    <source>
        <dbReference type="PROSITE" id="PS50110"/>
    </source>
</evidence>
<evidence type="ECO:0000256" key="2">
    <source>
        <dbReference type="PROSITE-ProRule" id="PRU00169"/>
    </source>
</evidence>
<dbReference type="PANTHER" id="PTHR44591">
    <property type="entry name" value="STRESS RESPONSE REGULATOR PROTEIN 1"/>
    <property type="match status" value="1"/>
</dbReference>
<reference evidence="4 5" key="1">
    <citation type="submission" date="2018-08" db="EMBL/GenBank/DDBJ databases">
        <title>Acidipila sp. 4G-K13, an acidobacterium isolated from forest soil.</title>
        <authorList>
            <person name="Gao Z.-H."/>
            <person name="Qiu L.-H."/>
        </authorList>
    </citation>
    <scope>NUCLEOTIDE SEQUENCE [LARGE SCALE GENOMIC DNA]</scope>
    <source>
        <strain evidence="4 5">4G-K13</strain>
    </source>
</reference>
<organism evidence="4 5">
    <name type="scientific">Paracidobacterium acidisoli</name>
    <dbReference type="NCBI Taxonomy" id="2303751"/>
    <lineage>
        <taxon>Bacteria</taxon>
        <taxon>Pseudomonadati</taxon>
        <taxon>Acidobacteriota</taxon>
        <taxon>Terriglobia</taxon>
        <taxon>Terriglobales</taxon>
        <taxon>Acidobacteriaceae</taxon>
        <taxon>Paracidobacterium</taxon>
    </lineage>
</organism>
<keyword evidence="1 2" id="KW-0597">Phosphoprotein</keyword>
<dbReference type="RefSeq" id="WP_117297302.1">
    <property type="nucleotide sequence ID" value="NZ_QVQT02000001.1"/>
</dbReference>
<name>A0A372ITB2_9BACT</name>
<accession>A0A372ITB2</accession>
<feature type="modified residue" description="4-aspartylphosphate" evidence="2">
    <location>
        <position position="67"/>
    </location>
</feature>
<gene>
    <name evidence="4" type="ORF">D0Y96_00835</name>
</gene>
<dbReference type="Proteomes" id="UP000264702">
    <property type="component" value="Unassembled WGS sequence"/>
</dbReference>
<dbReference type="SUPFAM" id="SSF52172">
    <property type="entry name" value="CheY-like"/>
    <property type="match status" value="1"/>
</dbReference>
<dbReference type="InterPro" id="IPR050595">
    <property type="entry name" value="Bact_response_regulator"/>
</dbReference>
<dbReference type="SMART" id="SM00448">
    <property type="entry name" value="REC"/>
    <property type="match status" value="1"/>
</dbReference>
<proteinExistence type="predicted"/>
<evidence type="ECO:0000256" key="1">
    <source>
        <dbReference type="ARBA" id="ARBA00022553"/>
    </source>
</evidence>
<sequence>MNTRTMETPGLQSLHRSLVLLVDDNHTHQYSLGRHLHESGFDVIHAHTGAETLSLVSVRQPDVILLDIHLPDTTGFDICQRLKENPETESIPVVFHSATYDTQAAKSQATDLGAVSFLSYPIDIEHLVSVLRGATVRAQANRKA</sequence>
<feature type="domain" description="Response regulatory" evidence="3">
    <location>
        <begin position="18"/>
        <end position="135"/>
    </location>
</feature>